<dbReference type="InterPro" id="IPR011051">
    <property type="entry name" value="RmlC_Cupin_sf"/>
</dbReference>
<proteinExistence type="predicted"/>
<dbReference type="Gene3D" id="2.60.120.10">
    <property type="entry name" value="Jelly Rolls"/>
    <property type="match status" value="1"/>
</dbReference>
<protein>
    <submittedName>
        <fullName evidence="1">dTDP-4-dehydrorhamnose 3,5-epimerase</fullName>
    </submittedName>
</protein>
<dbReference type="EMBL" id="JAQQXT010000008">
    <property type="protein sequence ID" value="MDC8772739.1"/>
    <property type="molecule type" value="Genomic_DNA"/>
</dbReference>
<gene>
    <name evidence="1" type="ORF">PRZ03_14240</name>
</gene>
<keyword evidence="2" id="KW-1185">Reference proteome</keyword>
<dbReference type="InterPro" id="IPR014710">
    <property type="entry name" value="RmlC-like_jellyroll"/>
</dbReference>
<dbReference type="SUPFAM" id="SSF51182">
    <property type="entry name" value="RmlC-like cupins"/>
    <property type="match status" value="1"/>
</dbReference>
<reference evidence="1 2" key="1">
    <citation type="submission" date="2022-10" db="EMBL/GenBank/DDBJ databases">
        <title>Paucibacter sp. hw1 Genome sequencing.</title>
        <authorList>
            <person name="Park S."/>
        </authorList>
    </citation>
    <scope>NUCLEOTIDE SEQUENCE [LARGE SCALE GENOMIC DNA]</scope>
    <source>
        <strain evidence="2">hw1</strain>
    </source>
</reference>
<evidence type="ECO:0000313" key="2">
    <source>
        <dbReference type="Proteomes" id="UP001221189"/>
    </source>
</evidence>
<evidence type="ECO:0000313" key="1">
    <source>
        <dbReference type="EMBL" id="MDC8772739.1"/>
    </source>
</evidence>
<organism evidence="1 2">
    <name type="scientific">Roseateles albus</name>
    <dbReference type="NCBI Taxonomy" id="2987525"/>
    <lineage>
        <taxon>Bacteria</taxon>
        <taxon>Pseudomonadati</taxon>
        <taxon>Pseudomonadota</taxon>
        <taxon>Betaproteobacteria</taxon>
        <taxon>Burkholderiales</taxon>
        <taxon>Sphaerotilaceae</taxon>
        <taxon>Roseateles</taxon>
    </lineage>
</organism>
<dbReference type="RefSeq" id="WP_273600913.1">
    <property type="nucleotide sequence ID" value="NZ_JAQQXT010000008.1"/>
</dbReference>
<sequence>MLGVTTTKLRRIQTVGGDVLHGMKNIDAGFDGFGEVYFSFIKPQQVKGWKRHEKMTLNFVVPVGEIQVCVCDEKSGDSSSFVLGPRTDELYNRLTIRPGLWVAFGGLGSTESLLVNIASIPHDPTEATNVPLDSFSWSWPKA</sequence>
<name>A0ABT5KH10_9BURK</name>
<accession>A0ABT5KH10</accession>
<dbReference type="Proteomes" id="UP001221189">
    <property type="component" value="Unassembled WGS sequence"/>
</dbReference>
<comment type="caution">
    <text evidence="1">The sequence shown here is derived from an EMBL/GenBank/DDBJ whole genome shotgun (WGS) entry which is preliminary data.</text>
</comment>